<dbReference type="GO" id="GO:0003677">
    <property type="term" value="F:DNA binding"/>
    <property type="evidence" value="ECO:0007669"/>
    <property type="project" value="UniProtKB-KW"/>
</dbReference>
<protein>
    <recommendedName>
        <fullName evidence="9">Ctf8</fullName>
    </recommendedName>
</protein>
<comment type="subcellular location">
    <subcellularLocation>
        <location evidence="1">Nucleus</location>
    </subcellularLocation>
</comment>
<proteinExistence type="inferred from homology"/>
<dbReference type="GO" id="GO:0007064">
    <property type="term" value="P:mitotic sister chromatid cohesion"/>
    <property type="evidence" value="ECO:0007669"/>
    <property type="project" value="InterPro"/>
</dbReference>
<evidence type="ECO:0000256" key="2">
    <source>
        <dbReference type="ARBA" id="ARBA00022705"/>
    </source>
</evidence>
<name>A0A7J7KT70_BUGNE</name>
<keyword evidence="5" id="KW-0131">Cell cycle</keyword>
<evidence type="ECO:0000256" key="3">
    <source>
        <dbReference type="ARBA" id="ARBA00023125"/>
    </source>
</evidence>
<keyword evidence="3" id="KW-0238">DNA-binding</keyword>
<keyword evidence="2" id="KW-0235">DNA replication</keyword>
<evidence type="ECO:0008006" key="9">
    <source>
        <dbReference type="Google" id="ProtNLM"/>
    </source>
</evidence>
<gene>
    <name evidence="7" type="ORF">EB796_000381</name>
</gene>
<dbReference type="OrthoDB" id="121932at2759"/>
<dbReference type="PANTHER" id="PTHR28605:SF1">
    <property type="entry name" value="CHROMOSOME TRANSMISSION FIDELITY FACTOR 8"/>
    <property type="match status" value="1"/>
</dbReference>
<dbReference type="GO" id="GO:0031390">
    <property type="term" value="C:Ctf18 RFC-like complex"/>
    <property type="evidence" value="ECO:0007669"/>
    <property type="project" value="InterPro"/>
</dbReference>
<evidence type="ECO:0000313" key="7">
    <source>
        <dbReference type="EMBL" id="KAF6041295.1"/>
    </source>
</evidence>
<comment type="similarity">
    <text evidence="6">Belongs to the CTF8 family.</text>
</comment>
<dbReference type="Pfam" id="PF09696">
    <property type="entry name" value="Ctf8"/>
    <property type="match status" value="1"/>
</dbReference>
<evidence type="ECO:0000256" key="6">
    <source>
        <dbReference type="ARBA" id="ARBA00038447"/>
    </source>
</evidence>
<dbReference type="InterPro" id="IPR018607">
    <property type="entry name" value="Ctf8"/>
</dbReference>
<dbReference type="GO" id="GO:0006260">
    <property type="term" value="P:DNA replication"/>
    <property type="evidence" value="ECO:0007669"/>
    <property type="project" value="UniProtKB-KW"/>
</dbReference>
<evidence type="ECO:0000256" key="1">
    <source>
        <dbReference type="ARBA" id="ARBA00004123"/>
    </source>
</evidence>
<comment type="caution">
    <text evidence="7">The sequence shown here is derived from an EMBL/GenBank/DDBJ whole genome shotgun (WGS) entry which is preliminary data.</text>
</comment>
<dbReference type="EMBL" id="VXIV02000062">
    <property type="protein sequence ID" value="KAF6041295.1"/>
    <property type="molecule type" value="Genomic_DNA"/>
</dbReference>
<organism evidence="7 8">
    <name type="scientific">Bugula neritina</name>
    <name type="common">Brown bryozoan</name>
    <name type="synonym">Sertularia neritina</name>
    <dbReference type="NCBI Taxonomy" id="10212"/>
    <lineage>
        <taxon>Eukaryota</taxon>
        <taxon>Metazoa</taxon>
        <taxon>Spiralia</taxon>
        <taxon>Lophotrochozoa</taxon>
        <taxon>Bryozoa</taxon>
        <taxon>Gymnolaemata</taxon>
        <taxon>Cheilostomatida</taxon>
        <taxon>Flustrina</taxon>
        <taxon>Buguloidea</taxon>
        <taxon>Bugulidae</taxon>
        <taxon>Bugula</taxon>
    </lineage>
</organism>
<dbReference type="AlphaFoldDB" id="A0A7J7KT70"/>
<evidence type="ECO:0000256" key="5">
    <source>
        <dbReference type="ARBA" id="ARBA00023306"/>
    </source>
</evidence>
<dbReference type="PANTHER" id="PTHR28605">
    <property type="entry name" value="CTF8, CHROMOSOME TRANSMISSION FIDELITY FACTOR 8 HOMOLOG (S. CEREVISIAE)"/>
    <property type="match status" value="1"/>
</dbReference>
<reference evidence="7" key="1">
    <citation type="submission" date="2020-06" db="EMBL/GenBank/DDBJ databases">
        <title>Draft genome of Bugula neritina, a colonial animal packing powerful symbionts and potential medicines.</title>
        <authorList>
            <person name="Rayko M."/>
        </authorList>
    </citation>
    <scope>NUCLEOTIDE SEQUENCE [LARGE SCALE GENOMIC DNA]</scope>
    <source>
        <strain evidence="7">Kwan_BN1</strain>
    </source>
</reference>
<accession>A0A7J7KT70</accession>
<evidence type="ECO:0000313" key="8">
    <source>
        <dbReference type="Proteomes" id="UP000593567"/>
    </source>
</evidence>
<keyword evidence="8" id="KW-1185">Reference proteome</keyword>
<dbReference type="Proteomes" id="UP000593567">
    <property type="component" value="Unassembled WGS sequence"/>
</dbReference>
<keyword evidence="4" id="KW-0539">Nucleus</keyword>
<sequence>MFLTIGKTTDTDQQETVIIELQGELQSRVEGGLDGKFIGNLVFTNENKPIMIIGHHILHGKIANLEKPLAVIRKSKQAVMDSESCKDNMLQNYYDVTSIIKRKIIFSDLPKPIIASVPKTL</sequence>
<evidence type="ECO:0000256" key="4">
    <source>
        <dbReference type="ARBA" id="ARBA00023242"/>
    </source>
</evidence>